<dbReference type="Proteomes" id="UP000054800">
    <property type="component" value="Unassembled WGS sequence"/>
</dbReference>
<dbReference type="CDD" id="cd14845">
    <property type="entry name" value="L-Ala-D-Glu_peptidase_like"/>
    <property type="match status" value="1"/>
</dbReference>
<dbReference type="OrthoDB" id="9799970at2"/>
<dbReference type="SUPFAM" id="SSF55166">
    <property type="entry name" value="Hedgehog/DD-peptidase"/>
    <property type="match status" value="1"/>
</dbReference>
<dbReference type="Gene3D" id="3.30.1380.10">
    <property type="match status" value="1"/>
</dbReference>
<protein>
    <submittedName>
        <fullName evidence="2">Endolysin</fullName>
    </submittedName>
</protein>
<gene>
    <name evidence="2" type="ORF">RO03_05330</name>
</gene>
<dbReference type="AlphaFoldDB" id="A0A101K793"/>
<dbReference type="InterPro" id="IPR039561">
    <property type="entry name" value="Peptidase_M15C"/>
</dbReference>
<accession>A0A101K793</accession>
<reference evidence="2 3" key="1">
    <citation type="submission" date="2015-10" db="EMBL/GenBank/DDBJ databases">
        <authorList>
            <person name="Gilbert D.G."/>
        </authorList>
    </citation>
    <scope>NUCLEOTIDE SEQUENCE [LARGE SCALE GENOMIC DNA]</scope>
    <source>
        <strain evidence="2 3">ChDC F311</strain>
    </source>
</reference>
<dbReference type="RefSeq" id="WP_059223063.1">
    <property type="nucleotide sequence ID" value="NZ_LMVH01000001.1"/>
</dbReference>
<sequence>MFSLSQASQKMMIGVHPDLVRFMEELIGLSPHDFKITCGMRTAEEQNKLYQYGRTIPGAWRTNCDGYKVQSNHQEKIDGLGYAIDIGVLVKEKTKKIVVENGKKVEKEVEVTVYKAGPQDFHYYKDIYETAKKHGLIDKYNIEWGGEWKKVDAVHFQIRGAGKIPYKVVYNKK</sequence>
<name>A0A101K793_FUSNC</name>
<comment type="caution">
    <text evidence="2">The sequence shown here is derived from an EMBL/GenBank/DDBJ whole genome shotgun (WGS) entry which is preliminary data.</text>
</comment>
<dbReference type="InterPro" id="IPR009045">
    <property type="entry name" value="Zn_M74/Hedgehog-like"/>
</dbReference>
<evidence type="ECO:0000313" key="3">
    <source>
        <dbReference type="Proteomes" id="UP000054800"/>
    </source>
</evidence>
<dbReference type="Pfam" id="PF13539">
    <property type="entry name" value="Peptidase_M15_4"/>
    <property type="match status" value="1"/>
</dbReference>
<dbReference type="GO" id="GO:0008233">
    <property type="term" value="F:peptidase activity"/>
    <property type="evidence" value="ECO:0007669"/>
    <property type="project" value="InterPro"/>
</dbReference>
<feature type="domain" description="Peptidase M15C" evidence="1">
    <location>
        <begin position="70"/>
        <end position="158"/>
    </location>
</feature>
<evidence type="ECO:0000313" key="2">
    <source>
        <dbReference type="EMBL" id="KUL99823.1"/>
    </source>
</evidence>
<dbReference type="EMBL" id="LMVH01000001">
    <property type="protein sequence ID" value="KUL99823.1"/>
    <property type="molecule type" value="Genomic_DNA"/>
</dbReference>
<organism evidence="2 3">
    <name type="scientific">Fusobacterium nucleatum subsp. nucleatum</name>
    <dbReference type="NCBI Taxonomy" id="76856"/>
    <lineage>
        <taxon>Bacteria</taxon>
        <taxon>Fusobacteriati</taxon>
        <taxon>Fusobacteriota</taxon>
        <taxon>Fusobacteriia</taxon>
        <taxon>Fusobacteriales</taxon>
        <taxon>Fusobacteriaceae</taxon>
        <taxon>Fusobacterium</taxon>
    </lineage>
</organism>
<evidence type="ECO:0000259" key="1">
    <source>
        <dbReference type="Pfam" id="PF13539"/>
    </source>
</evidence>
<proteinExistence type="predicted"/>